<dbReference type="Proteomes" id="UP001314170">
    <property type="component" value="Unassembled WGS sequence"/>
</dbReference>
<evidence type="ECO:0000256" key="1">
    <source>
        <dbReference type="ARBA" id="ARBA00022574"/>
    </source>
</evidence>
<keyword evidence="1" id="KW-0853">WD repeat</keyword>
<comment type="caution">
    <text evidence="3">The sequence shown here is derived from an EMBL/GenBank/DDBJ whole genome shotgun (WGS) entry which is preliminary data.</text>
</comment>
<dbReference type="PANTHER" id="PTHR44472:SF1">
    <property type="entry name" value="DDB1 AND CUL4 ASSOCIATED FACTOR 4"/>
    <property type="match status" value="1"/>
</dbReference>
<sequence>METSAYNGKDPFLIKLYDQRMTKRGAVQSYEGHVNSHTRLQLGVDQSERFVMAAMKSANPGRTLVVGHGLDRRKDYSTCVSHESDHSRITYTSEEKKSHRGFKSPTGRTIAVNVQAGDQKLKLQKLFDSSPGCQRFNGPDKCLKGWRFVSRPTGHFPQRLSIL</sequence>
<keyword evidence="2" id="KW-0677">Repeat</keyword>
<gene>
    <name evidence="3" type="ORF">DCAF_LOCUS10955</name>
</gene>
<name>A0AAV1RHR5_9ROSI</name>
<evidence type="ECO:0000313" key="3">
    <source>
        <dbReference type="EMBL" id="CAK7335951.1"/>
    </source>
</evidence>
<proteinExistence type="predicted"/>
<organism evidence="3 4">
    <name type="scientific">Dovyalis caffra</name>
    <dbReference type="NCBI Taxonomy" id="77055"/>
    <lineage>
        <taxon>Eukaryota</taxon>
        <taxon>Viridiplantae</taxon>
        <taxon>Streptophyta</taxon>
        <taxon>Embryophyta</taxon>
        <taxon>Tracheophyta</taxon>
        <taxon>Spermatophyta</taxon>
        <taxon>Magnoliopsida</taxon>
        <taxon>eudicotyledons</taxon>
        <taxon>Gunneridae</taxon>
        <taxon>Pentapetalae</taxon>
        <taxon>rosids</taxon>
        <taxon>fabids</taxon>
        <taxon>Malpighiales</taxon>
        <taxon>Salicaceae</taxon>
        <taxon>Flacourtieae</taxon>
        <taxon>Dovyalis</taxon>
    </lineage>
</organism>
<protein>
    <submittedName>
        <fullName evidence="3">Uncharacterized protein</fullName>
    </submittedName>
</protein>
<evidence type="ECO:0000313" key="4">
    <source>
        <dbReference type="Proteomes" id="UP001314170"/>
    </source>
</evidence>
<reference evidence="3 4" key="1">
    <citation type="submission" date="2024-01" db="EMBL/GenBank/DDBJ databases">
        <authorList>
            <person name="Waweru B."/>
        </authorList>
    </citation>
    <scope>NUCLEOTIDE SEQUENCE [LARGE SCALE GENOMIC DNA]</scope>
</reference>
<dbReference type="InterPro" id="IPR052254">
    <property type="entry name" value="CUL4-DDB1_E3_ligase_receptor"/>
</dbReference>
<accession>A0AAV1RHR5</accession>
<evidence type="ECO:0000256" key="2">
    <source>
        <dbReference type="ARBA" id="ARBA00022737"/>
    </source>
</evidence>
<dbReference type="EMBL" id="CAWUPB010000994">
    <property type="protein sequence ID" value="CAK7335951.1"/>
    <property type="molecule type" value="Genomic_DNA"/>
</dbReference>
<keyword evidence="4" id="KW-1185">Reference proteome</keyword>
<dbReference type="AlphaFoldDB" id="A0AAV1RHR5"/>
<dbReference type="PANTHER" id="PTHR44472">
    <property type="entry name" value="DDB1- AND CUL4-ASSOCIATED FACTOR 4-RELATED"/>
    <property type="match status" value="1"/>
</dbReference>